<keyword evidence="2" id="KW-0812">Transmembrane</keyword>
<dbReference type="Pfam" id="PF06103">
    <property type="entry name" value="DUF948"/>
    <property type="match status" value="1"/>
</dbReference>
<dbReference type="EMBL" id="JAGIKX010000012">
    <property type="protein sequence ID" value="MBP2257708.1"/>
    <property type="molecule type" value="Genomic_DNA"/>
</dbReference>
<gene>
    <name evidence="3" type="ORF">J2Z81_001662</name>
</gene>
<dbReference type="Proteomes" id="UP001519294">
    <property type="component" value="Unassembled WGS sequence"/>
</dbReference>
<evidence type="ECO:0000256" key="2">
    <source>
        <dbReference type="SAM" id="Phobius"/>
    </source>
</evidence>
<organism evidence="3 4">
    <name type="scientific">Virgibacillus alimentarius</name>
    <dbReference type="NCBI Taxonomy" id="698769"/>
    <lineage>
        <taxon>Bacteria</taxon>
        <taxon>Bacillati</taxon>
        <taxon>Bacillota</taxon>
        <taxon>Bacilli</taxon>
        <taxon>Bacillales</taxon>
        <taxon>Bacillaceae</taxon>
        <taxon>Virgibacillus</taxon>
    </lineage>
</organism>
<name>A0ABS4S891_9BACI</name>
<dbReference type="RefSeq" id="WP_038220826.1">
    <property type="nucleotide sequence ID" value="NZ_JAGIKX010000012.1"/>
</dbReference>
<evidence type="ECO:0000313" key="3">
    <source>
        <dbReference type="EMBL" id="MBP2257708.1"/>
    </source>
</evidence>
<feature type="region of interest" description="Disordered" evidence="1">
    <location>
        <begin position="106"/>
        <end position="130"/>
    </location>
</feature>
<accession>A0ABS4S891</accession>
<protein>
    <submittedName>
        <fullName evidence="3">Uncharacterized protein YoxC</fullName>
    </submittedName>
</protein>
<keyword evidence="2" id="KW-1133">Transmembrane helix</keyword>
<dbReference type="PANTHER" id="PTHR40070:SF1">
    <property type="entry name" value="UPF0478 PROTEIN YTXG"/>
    <property type="match status" value="1"/>
</dbReference>
<comment type="caution">
    <text evidence="3">The sequence shown here is derived from an EMBL/GenBank/DDBJ whole genome shotgun (WGS) entry which is preliminary data.</text>
</comment>
<reference evidence="3 4" key="1">
    <citation type="submission" date="2021-03" db="EMBL/GenBank/DDBJ databases">
        <title>Genomic Encyclopedia of Type Strains, Phase IV (KMG-IV): sequencing the most valuable type-strain genomes for metagenomic binning, comparative biology and taxonomic classification.</title>
        <authorList>
            <person name="Goeker M."/>
        </authorList>
    </citation>
    <scope>NUCLEOTIDE SEQUENCE [LARGE SCALE GENOMIC DNA]</scope>
    <source>
        <strain evidence="3 4">DSM 25790</strain>
    </source>
</reference>
<dbReference type="InterPro" id="IPR009293">
    <property type="entry name" value="UPF0478"/>
</dbReference>
<evidence type="ECO:0000313" key="4">
    <source>
        <dbReference type="Proteomes" id="UP001519294"/>
    </source>
</evidence>
<feature type="transmembrane region" description="Helical" evidence="2">
    <location>
        <begin position="6"/>
        <end position="24"/>
    </location>
</feature>
<sequence length="130" mass="14487">MVVLGIGVLIFSIAFAVLVGYLSYTLYAMTKVIDGVGDTVEQLPDQLDTIFKETENILHESNQTLTDLNEKMRTLSPLFYAVEDVTEATRGFASSLASNPIFKRKQASGEDAGESEKSAFRSRLFKRRKK</sequence>
<keyword evidence="4" id="KW-1185">Reference proteome</keyword>
<dbReference type="PANTHER" id="PTHR40070">
    <property type="entry name" value="UPF0478 PROTEIN YTXG"/>
    <property type="match status" value="1"/>
</dbReference>
<proteinExistence type="predicted"/>
<keyword evidence="2" id="KW-0472">Membrane</keyword>
<evidence type="ECO:0000256" key="1">
    <source>
        <dbReference type="SAM" id="MobiDB-lite"/>
    </source>
</evidence>